<dbReference type="KEGG" id="scn:Solca_0007"/>
<proteinExistence type="predicted"/>
<feature type="domain" description="DinB-like" evidence="1">
    <location>
        <begin position="25"/>
        <end position="152"/>
    </location>
</feature>
<dbReference type="Proteomes" id="UP000007590">
    <property type="component" value="Chromosome"/>
</dbReference>
<evidence type="ECO:0000313" key="3">
    <source>
        <dbReference type="Proteomes" id="UP000007590"/>
    </source>
</evidence>
<dbReference type="InterPro" id="IPR024775">
    <property type="entry name" value="DinB-like"/>
</dbReference>
<dbReference type="SUPFAM" id="SSF109854">
    <property type="entry name" value="DinB/YfiT-like putative metalloenzymes"/>
    <property type="match status" value="1"/>
</dbReference>
<dbReference type="HOGENOM" id="CLU_107587_1_1_10"/>
<reference evidence="2" key="1">
    <citation type="submission" date="2012-02" db="EMBL/GenBank/DDBJ databases">
        <title>The complete genome of Solitalea canadensis DSM 3403.</title>
        <authorList>
            <consortium name="US DOE Joint Genome Institute (JGI-PGF)"/>
            <person name="Lucas S."/>
            <person name="Copeland A."/>
            <person name="Lapidus A."/>
            <person name="Glavina del Rio T."/>
            <person name="Dalin E."/>
            <person name="Tice H."/>
            <person name="Bruce D."/>
            <person name="Goodwin L."/>
            <person name="Pitluck S."/>
            <person name="Peters L."/>
            <person name="Ovchinnikova G."/>
            <person name="Lu M."/>
            <person name="Kyrpides N."/>
            <person name="Mavromatis K."/>
            <person name="Ivanova N."/>
            <person name="Brettin T."/>
            <person name="Detter J.C."/>
            <person name="Han C."/>
            <person name="Larimer F."/>
            <person name="Land M."/>
            <person name="Hauser L."/>
            <person name="Markowitz V."/>
            <person name="Cheng J.-F."/>
            <person name="Hugenholtz P."/>
            <person name="Woyke T."/>
            <person name="Wu D."/>
            <person name="Spring S."/>
            <person name="Schroeder M."/>
            <person name="Kopitz M."/>
            <person name="Brambilla E."/>
            <person name="Klenk H.-P."/>
            <person name="Eisen J.A."/>
        </authorList>
    </citation>
    <scope>NUCLEOTIDE SEQUENCE</scope>
    <source>
        <strain evidence="2">DSM 3403</strain>
    </source>
</reference>
<dbReference type="InterPro" id="IPR034660">
    <property type="entry name" value="DinB/YfiT-like"/>
</dbReference>
<dbReference type="Gene3D" id="1.20.120.450">
    <property type="entry name" value="dinb family like domain"/>
    <property type="match status" value="1"/>
</dbReference>
<sequence>MFRKQTLIEELNAAISGDPWHGSSLYDLLNNITWQSAIAHPIKNAHSIAELVLHIIAWTEEVTSRLNGTPPGMPQRGDWPDPDVQDETNWQFIMEQLFNANEALVQKLETIPESFLLNTIGSDRDAPLGTGITYEAMLHGLAQHHAYHGGQIALLSKFF</sequence>
<dbReference type="Pfam" id="PF12867">
    <property type="entry name" value="DinB_2"/>
    <property type="match status" value="1"/>
</dbReference>
<organism evidence="2 3">
    <name type="scientific">Solitalea canadensis (strain ATCC 29591 / DSM 3403 / JCM 21819 / LMG 8368 / NBRC 15130 / NCIMB 12057 / USAM 9D)</name>
    <name type="common">Flexibacter canadensis</name>
    <dbReference type="NCBI Taxonomy" id="929556"/>
    <lineage>
        <taxon>Bacteria</taxon>
        <taxon>Pseudomonadati</taxon>
        <taxon>Bacteroidota</taxon>
        <taxon>Sphingobacteriia</taxon>
        <taxon>Sphingobacteriales</taxon>
        <taxon>Sphingobacteriaceae</taxon>
        <taxon>Solitalea</taxon>
    </lineage>
</organism>
<dbReference type="eggNOG" id="COG2318">
    <property type="taxonomic scope" value="Bacteria"/>
</dbReference>
<name>H8KNS0_SOLCM</name>
<evidence type="ECO:0000313" key="2">
    <source>
        <dbReference type="EMBL" id="AFD05177.1"/>
    </source>
</evidence>
<gene>
    <name evidence="2" type="ordered locus">Solca_0007</name>
</gene>
<accession>H8KNS0</accession>
<dbReference type="EMBL" id="CP003349">
    <property type="protein sequence ID" value="AFD05177.1"/>
    <property type="molecule type" value="Genomic_DNA"/>
</dbReference>
<keyword evidence="3" id="KW-1185">Reference proteome</keyword>
<dbReference type="RefSeq" id="WP_014678405.1">
    <property type="nucleotide sequence ID" value="NC_017770.1"/>
</dbReference>
<protein>
    <submittedName>
        <fullName evidence="2">DinB family protein</fullName>
    </submittedName>
</protein>
<dbReference type="AlphaFoldDB" id="H8KNS0"/>
<evidence type="ECO:0000259" key="1">
    <source>
        <dbReference type="Pfam" id="PF12867"/>
    </source>
</evidence>
<dbReference type="STRING" id="929556.Solca_0007"/>
<dbReference type="OrthoDB" id="9814103at2"/>